<organism evidence="1 2">
    <name type="scientific">Halocaridina rubra</name>
    <name type="common">Hawaiian red shrimp</name>
    <dbReference type="NCBI Taxonomy" id="373956"/>
    <lineage>
        <taxon>Eukaryota</taxon>
        <taxon>Metazoa</taxon>
        <taxon>Ecdysozoa</taxon>
        <taxon>Arthropoda</taxon>
        <taxon>Crustacea</taxon>
        <taxon>Multicrustacea</taxon>
        <taxon>Malacostraca</taxon>
        <taxon>Eumalacostraca</taxon>
        <taxon>Eucarida</taxon>
        <taxon>Decapoda</taxon>
        <taxon>Pleocyemata</taxon>
        <taxon>Caridea</taxon>
        <taxon>Atyoidea</taxon>
        <taxon>Atyidae</taxon>
        <taxon>Halocaridina</taxon>
    </lineage>
</organism>
<reference evidence="1 2" key="1">
    <citation type="submission" date="2023-11" db="EMBL/GenBank/DDBJ databases">
        <title>Halocaridina rubra genome assembly.</title>
        <authorList>
            <person name="Smith C."/>
        </authorList>
    </citation>
    <scope>NUCLEOTIDE SEQUENCE [LARGE SCALE GENOMIC DNA]</scope>
    <source>
        <strain evidence="1">EP-1</strain>
        <tissue evidence="1">Whole</tissue>
    </source>
</reference>
<accession>A0AAN8X482</accession>
<dbReference type="Proteomes" id="UP001381693">
    <property type="component" value="Unassembled WGS sequence"/>
</dbReference>
<dbReference type="InterPro" id="IPR045850">
    <property type="entry name" value="TRM2_met"/>
</dbReference>
<name>A0AAN8X482_HALRR</name>
<dbReference type="EMBL" id="JAXCGZ010009769">
    <property type="protein sequence ID" value="KAK7076232.1"/>
    <property type="molecule type" value="Genomic_DNA"/>
</dbReference>
<dbReference type="PANTHER" id="PTHR45904:SF2">
    <property type="entry name" value="TRNA (URACIL-5-)-METHYLTRANSFERASE HOMOLOG A"/>
    <property type="match status" value="1"/>
</dbReference>
<evidence type="ECO:0000313" key="1">
    <source>
        <dbReference type="EMBL" id="KAK7076232.1"/>
    </source>
</evidence>
<proteinExistence type="predicted"/>
<evidence type="ECO:0000313" key="2">
    <source>
        <dbReference type="Proteomes" id="UP001381693"/>
    </source>
</evidence>
<keyword evidence="2" id="KW-1185">Reference proteome</keyword>
<comment type="caution">
    <text evidence="1">The sequence shown here is derived from an EMBL/GenBank/DDBJ whole genome shotgun (WGS) entry which is preliminary data.</text>
</comment>
<gene>
    <name evidence="1" type="ORF">SK128_006621</name>
</gene>
<protein>
    <submittedName>
        <fullName evidence="1">Uncharacterized protein</fullName>
    </submittedName>
</protein>
<dbReference type="GO" id="GO:0003723">
    <property type="term" value="F:RNA binding"/>
    <property type="evidence" value="ECO:0007669"/>
    <property type="project" value="TreeGrafter"/>
</dbReference>
<sequence length="137" mass="15778">MNKAYVTFRDQKSRDRALAVLDEFRWRKSTLTSKIAEAAPDPIVKAPEMPVTLSFDPDDKTPVNEKVVKSTTPLYNVTYEEQLEQKKKAAYSVMRKLGNEMAKTNPELQQFVRFHKLRRKGQICEVDDIKASPEDVC</sequence>
<dbReference type="AlphaFoldDB" id="A0AAN8X482"/>
<dbReference type="PANTHER" id="PTHR45904">
    <property type="entry name" value="TRNA (URACIL-5-)-METHYLTRANSFERASE"/>
    <property type="match status" value="1"/>
</dbReference>